<evidence type="ECO:0000313" key="1">
    <source>
        <dbReference type="EMBL" id="MEI7105242.1"/>
    </source>
</evidence>
<evidence type="ECO:0000313" key="2">
    <source>
        <dbReference type="Proteomes" id="UP001313132"/>
    </source>
</evidence>
<dbReference type="InterPro" id="IPR010069">
    <property type="entry name" value="CdiA_FHA1_rpt"/>
</dbReference>
<name>A0ABU8K4Q0_9GAMM</name>
<keyword evidence="2" id="KW-1185">Reference proteome</keyword>
<feature type="non-terminal residue" evidence="1">
    <location>
        <position position="139"/>
    </location>
</feature>
<reference evidence="1 2" key="1">
    <citation type="submission" date="2024-03" db="EMBL/GenBank/DDBJ databases">
        <title>Analysis of soft rot Pectobacteriaceae population diversity in US potato growing regions between 2016 and 2022.</title>
        <authorList>
            <person name="Ma X."/>
            <person name="Zhang X."/>
            <person name="Stodghill P."/>
            <person name="Rioux R."/>
            <person name="Babler B."/>
            <person name="Shrestha S."/>
            <person name="Babler B."/>
            <person name="Rivedal H."/>
            <person name="Frost K."/>
            <person name="Hao J."/>
            <person name="Secor G."/>
            <person name="Swingle B."/>
        </authorList>
    </citation>
    <scope>NUCLEOTIDE SEQUENCE [LARGE SCALE GENOMIC DNA]</scope>
    <source>
        <strain evidence="1 2">UMSS2</strain>
    </source>
</reference>
<gene>
    <name evidence="1" type="ORF">WCT63_22770</name>
</gene>
<evidence type="ECO:0008006" key="3">
    <source>
        <dbReference type="Google" id="ProtNLM"/>
    </source>
</evidence>
<feature type="non-terminal residue" evidence="1">
    <location>
        <position position="1"/>
    </location>
</feature>
<dbReference type="EMBL" id="JBBBON010000068">
    <property type="protein sequence ID" value="MEI7105242.1"/>
    <property type="molecule type" value="Genomic_DNA"/>
</dbReference>
<proteinExistence type="predicted"/>
<protein>
    <recommendedName>
        <fullName evidence="3">Adhesin</fullName>
    </recommendedName>
</protein>
<dbReference type="NCBIfam" id="TIGR01731">
    <property type="entry name" value="fil_hemag_20aa"/>
    <property type="match status" value="5"/>
</dbReference>
<dbReference type="Proteomes" id="UP001313132">
    <property type="component" value="Unassembled WGS sequence"/>
</dbReference>
<sequence length="139" mass="14388">AVLRAATVANDGNAQADRLTFEAQQLTNRGRIQGDNGLAIVLDRANPASRLTNQGTLLSGGDSWLSASQLDNQGTVSGVGKLTLDSGAINNAGSVIADGALSLDGDYQGTGLLHTADTLMLRGNQLRNSGRWESRALAL</sequence>
<accession>A0ABU8K4Q0</accession>
<dbReference type="RefSeq" id="WP_336880533.1">
    <property type="nucleotide sequence ID" value="NZ_JBBBON010000068.1"/>
</dbReference>
<organism evidence="1 2">
    <name type="scientific">Pectobacterium versatile</name>
    <dbReference type="NCBI Taxonomy" id="2488639"/>
    <lineage>
        <taxon>Bacteria</taxon>
        <taxon>Pseudomonadati</taxon>
        <taxon>Pseudomonadota</taxon>
        <taxon>Gammaproteobacteria</taxon>
        <taxon>Enterobacterales</taxon>
        <taxon>Pectobacteriaceae</taxon>
        <taxon>Pectobacterium</taxon>
    </lineage>
</organism>
<comment type="caution">
    <text evidence="1">The sequence shown here is derived from an EMBL/GenBank/DDBJ whole genome shotgun (WGS) entry which is preliminary data.</text>
</comment>